<proteinExistence type="predicted"/>
<protein>
    <recommendedName>
        <fullName evidence="3">F-box domain-containing protein</fullName>
    </recommendedName>
</protein>
<evidence type="ECO:0008006" key="3">
    <source>
        <dbReference type="Google" id="ProtNLM"/>
    </source>
</evidence>
<comment type="caution">
    <text evidence="1">The sequence shown here is derived from an EMBL/GenBank/DDBJ whole genome shotgun (WGS) entry which is preliminary data.</text>
</comment>
<dbReference type="EMBL" id="CAFZ01000225">
    <property type="protein sequence ID" value="CCA73446.1"/>
    <property type="molecule type" value="Genomic_DNA"/>
</dbReference>
<gene>
    <name evidence="1" type="ORF">PIIN_07400</name>
</gene>
<keyword evidence="2" id="KW-1185">Reference proteome</keyword>
<organism evidence="1 2">
    <name type="scientific">Serendipita indica (strain DSM 11827)</name>
    <name type="common">Root endophyte fungus</name>
    <name type="synonym">Piriformospora indica</name>
    <dbReference type="NCBI Taxonomy" id="1109443"/>
    <lineage>
        <taxon>Eukaryota</taxon>
        <taxon>Fungi</taxon>
        <taxon>Dikarya</taxon>
        <taxon>Basidiomycota</taxon>
        <taxon>Agaricomycotina</taxon>
        <taxon>Agaricomycetes</taxon>
        <taxon>Sebacinales</taxon>
        <taxon>Serendipitaceae</taxon>
        <taxon>Serendipita</taxon>
    </lineage>
</organism>
<dbReference type="HOGENOM" id="CLU_787814_0_0_1"/>
<dbReference type="Proteomes" id="UP000007148">
    <property type="component" value="Unassembled WGS sequence"/>
</dbReference>
<sequence>MDSPQLWARIELALEIRHDEAQLNTLRPYVMACLNRSKGLLLDVVLRFESVDDAAARIERLASKNANYFDEQGICVRNIDYQKLQRLSSEISRTDFRFHLLSEIVGPQGLGVARWRSLEVDMPDYPLTHIVHDLFRLPAPNMTQLSVQTFSEAITLPLALPAVISLVVSDCHILSGIQVKLELLQHLELFFEQNLPNLSILSACRALRTLSISTDSEEEREESELCLPNLRVLTIWNSEDPFSTYKIKFPMLEKVVSYRSSGWDVRSGARPSIFHQYLLTSASSGHLSLLQKLLQKGDGIETLIISRCTPDNPDLVAAIQSAKKAKAICSSLRQLTVIAEDGTATPIDFLNM</sequence>
<evidence type="ECO:0000313" key="2">
    <source>
        <dbReference type="Proteomes" id="UP000007148"/>
    </source>
</evidence>
<name>G4TQ53_SERID</name>
<evidence type="ECO:0000313" key="1">
    <source>
        <dbReference type="EMBL" id="CCA73446.1"/>
    </source>
</evidence>
<accession>G4TQ53</accession>
<dbReference type="AlphaFoldDB" id="G4TQ53"/>
<reference evidence="1 2" key="1">
    <citation type="journal article" date="2011" name="PLoS Pathog.">
        <title>Endophytic Life Strategies Decoded by Genome and Transcriptome Analyses of the Mutualistic Root Symbiont Piriformospora indica.</title>
        <authorList>
            <person name="Zuccaro A."/>
            <person name="Lahrmann U."/>
            <person name="Guldener U."/>
            <person name="Langen G."/>
            <person name="Pfiffi S."/>
            <person name="Biedenkopf D."/>
            <person name="Wong P."/>
            <person name="Samans B."/>
            <person name="Grimm C."/>
            <person name="Basiewicz M."/>
            <person name="Murat C."/>
            <person name="Martin F."/>
            <person name="Kogel K.H."/>
        </authorList>
    </citation>
    <scope>NUCLEOTIDE SEQUENCE [LARGE SCALE GENOMIC DNA]</scope>
    <source>
        <strain evidence="1 2">DSM 11827</strain>
    </source>
</reference>
<dbReference type="OrthoDB" id="2269034at2759"/>
<dbReference type="InParanoid" id="G4TQ53"/>